<accession>A0A4C1YAV5</accession>
<gene>
    <name evidence="1" type="ORF">EVAR_48558_1</name>
</gene>
<comment type="caution">
    <text evidence="1">The sequence shown here is derived from an EMBL/GenBank/DDBJ whole genome shotgun (WGS) entry which is preliminary data.</text>
</comment>
<evidence type="ECO:0000313" key="2">
    <source>
        <dbReference type="Proteomes" id="UP000299102"/>
    </source>
</evidence>
<protein>
    <submittedName>
        <fullName evidence="1">Uncharacterized protein</fullName>
    </submittedName>
</protein>
<dbReference type="EMBL" id="BGZK01001131">
    <property type="protein sequence ID" value="GBP72064.1"/>
    <property type="molecule type" value="Genomic_DNA"/>
</dbReference>
<dbReference type="Proteomes" id="UP000299102">
    <property type="component" value="Unassembled WGS sequence"/>
</dbReference>
<proteinExistence type="predicted"/>
<dbReference type="AlphaFoldDB" id="A0A4C1YAV5"/>
<sequence length="101" mass="11603">MYIVLQYLLRRFLHRRVSTHLRTDFFLNDLGERVSCGVGRNDGQREHSTSIFSTSFTCDGRSTTAMDALLFFFVVDGERGQQPVMDSSCAQPYRLCPTRTD</sequence>
<organism evidence="1 2">
    <name type="scientific">Eumeta variegata</name>
    <name type="common">Bagworm moth</name>
    <name type="synonym">Eumeta japonica</name>
    <dbReference type="NCBI Taxonomy" id="151549"/>
    <lineage>
        <taxon>Eukaryota</taxon>
        <taxon>Metazoa</taxon>
        <taxon>Ecdysozoa</taxon>
        <taxon>Arthropoda</taxon>
        <taxon>Hexapoda</taxon>
        <taxon>Insecta</taxon>
        <taxon>Pterygota</taxon>
        <taxon>Neoptera</taxon>
        <taxon>Endopterygota</taxon>
        <taxon>Lepidoptera</taxon>
        <taxon>Glossata</taxon>
        <taxon>Ditrysia</taxon>
        <taxon>Tineoidea</taxon>
        <taxon>Psychidae</taxon>
        <taxon>Oiketicinae</taxon>
        <taxon>Eumeta</taxon>
    </lineage>
</organism>
<reference evidence="1 2" key="1">
    <citation type="journal article" date="2019" name="Commun. Biol.">
        <title>The bagworm genome reveals a unique fibroin gene that provides high tensile strength.</title>
        <authorList>
            <person name="Kono N."/>
            <person name="Nakamura H."/>
            <person name="Ohtoshi R."/>
            <person name="Tomita M."/>
            <person name="Numata K."/>
            <person name="Arakawa K."/>
        </authorList>
    </citation>
    <scope>NUCLEOTIDE SEQUENCE [LARGE SCALE GENOMIC DNA]</scope>
</reference>
<name>A0A4C1YAV5_EUMVA</name>
<evidence type="ECO:0000313" key="1">
    <source>
        <dbReference type="EMBL" id="GBP72064.1"/>
    </source>
</evidence>
<keyword evidence="2" id="KW-1185">Reference proteome</keyword>